<evidence type="ECO:0000256" key="2">
    <source>
        <dbReference type="ARBA" id="ARBA00022475"/>
    </source>
</evidence>
<organism evidence="8 9">
    <name type="scientific">Halocaridina rubra</name>
    <name type="common">Hawaiian red shrimp</name>
    <dbReference type="NCBI Taxonomy" id="373956"/>
    <lineage>
        <taxon>Eukaryota</taxon>
        <taxon>Metazoa</taxon>
        <taxon>Ecdysozoa</taxon>
        <taxon>Arthropoda</taxon>
        <taxon>Crustacea</taxon>
        <taxon>Multicrustacea</taxon>
        <taxon>Malacostraca</taxon>
        <taxon>Eumalacostraca</taxon>
        <taxon>Eucarida</taxon>
        <taxon>Decapoda</taxon>
        <taxon>Pleocyemata</taxon>
        <taxon>Caridea</taxon>
        <taxon>Atyoidea</taxon>
        <taxon>Atyidae</taxon>
        <taxon>Halocaridina</taxon>
    </lineage>
</organism>
<protein>
    <submittedName>
        <fullName evidence="8">Uncharacterized protein</fullName>
    </submittedName>
</protein>
<comment type="subcellular location">
    <subcellularLocation>
        <location evidence="1">Cell membrane</location>
        <topology evidence="1">Multi-pass membrane protein</topology>
    </subcellularLocation>
</comment>
<evidence type="ECO:0000256" key="5">
    <source>
        <dbReference type="ARBA" id="ARBA00023136"/>
    </source>
</evidence>
<sequence length="223" mass="25207">MRSMFSDCTQCTNLDVKFIHIALNKVMYSGNLTALLTIKSYEKGIDTLNDLQKAMPSGLTLSLPQDTLVEYFFSTAKSGIFKDIWELVLKQDPKKSFRKASIKHTLEVIPKVLHEKYVIILPLGTIEIYIRGFGSRNFHKSADQFYPISIGIACPIGSPLKEAFNKKLHGIMAGGLVSKWIVDENLRYPDKVVQIQNEGHSPITLVQLQVIMIFMCRNLSLLE</sequence>
<gene>
    <name evidence="8" type="ORF">SK128_015641</name>
</gene>
<evidence type="ECO:0000313" key="8">
    <source>
        <dbReference type="EMBL" id="KAK7078668.1"/>
    </source>
</evidence>
<keyword evidence="5" id="KW-0472">Membrane</keyword>
<keyword evidence="7" id="KW-0325">Glycoprotein</keyword>
<proteinExistence type="predicted"/>
<evidence type="ECO:0000256" key="1">
    <source>
        <dbReference type="ARBA" id="ARBA00004651"/>
    </source>
</evidence>
<dbReference type="PANTHER" id="PTHR42643">
    <property type="entry name" value="IONOTROPIC RECEPTOR 20A-RELATED"/>
    <property type="match status" value="1"/>
</dbReference>
<dbReference type="InterPro" id="IPR052192">
    <property type="entry name" value="Insect_Ionotropic_Sensory_Rcpt"/>
</dbReference>
<dbReference type="EMBL" id="JAXCGZ010007714">
    <property type="protein sequence ID" value="KAK7078668.1"/>
    <property type="molecule type" value="Genomic_DNA"/>
</dbReference>
<evidence type="ECO:0000256" key="4">
    <source>
        <dbReference type="ARBA" id="ARBA00022989"/>
    </source>
</evidence>
<accession>A0AAN9A8N0</accession>
<reference evidence="8 9" key="1">
    <citation type="submission" date="2023-11" db="EMBL/GenBank/DDBJ databases">
        <title>Halocaridina rubra genome assembly.</title>
        <authorList>
            <person name="Smith C."/>
        </authorList>
    </citation>
    <scope>NUCLEOTIDE SEQUENCE [LARGE SCALE GENOMIC DNA]</scope>
    <source>
        <strain evidence="8">EP-1</strain>
        <tissue evidence="8">Whole</tissue>
    </source>
</reference>
<comment type="caution">
    <text evidence="8">The sequence shown here is derived from an EMBL/GenBank/DDBJ whole genome shotgun (WGS) entry which is preliminary data.</text>
</comment>
<keyword evidence="6" id="KW-0675">Receptor</keyword>
<evidence type="ECO:0000256" key="7">
    <source>
        <dbReference type="ARBA" id="ARBA00023180"/>
    </source>
</evidence>
<evidence type="ECO:0000313" key="9">
    <source>
        <dbReference type="Proteomes" id="UP001381693"/>
    </source>
</evidence>
<keyword evidence="4" id="KW-1133">Transmembrane helix</keyword>
<name>A0AAN9A8N0_HALRR</name>
<keyword evidence="2" id="KW-1003">Cell membrane</keyword>
<evidence type="ECO:0000256" key="6">
    <source>
        <dbReference type="ARBA" id="ARBA00023170"/>
    </source>
</evidence>
<dbReference type="Gene3D" id="3.40.190.10">
    <property type="entry name" value="Periplasmic binding protein-like II"/>
    <property type="match status" value="2"/>
</dbReference>
<dbReference type="Proteomes" id="UP001381693">
    <property type="component" value="Unassembled WGS sequence"/>
</dbReference>
<dbReference type="GO" id="GO:0005886">
    <property type="term" value="C:plasma membrane"/>
    <property type="evidence" value="ECO:0007669"/>
    <property type="project" value="UniProtKB-SubCell"/>
</dbReference>
<keyword evidence="9" id="KW-1185">Reference proteome</keyword>
<dbReference type="AlphaFoldDB" id="A0AAN9A8N0"/>
<keyword evidence="3" id="KW-0812">Transmembrane</keyword>
<dbReference type="PANTHER" id="PTHR42643:SF24">
    <property type="entry name" value="IONOTROPIC RECEPTOR 60A"/>
    <property type="match status" value="1"/>
</dbReference>
<evidence type="ECO:0000256" key="3">
    <source>
        <dbReference type="ARBA" id="ARBA00022692"/>
    </source>
</evidence>
<dbReference type="SUPFAM" id="SSF53850">
    <property type="entry name" value="Periplasmic binding protein-like II"/>
    <property type="match status" value="1"/>
</dbReference>